<dbReference type="EMBL" id="LR877145">
    <property type="protein sequence ID" value="CAD2212886.1"/>
    <property type="molecule type" value="Genomic_DNA"/>
</dbReference>
<name>A0A7G2BZB1_9TRYP</name>
<keyword evidence="3" id="KW-1185">Reference proteome</keyword>
<dbReference type="PANTHER" id="PTHR31560">
    <property type="entry name" value="UPF0652 PROTEIN C16A11.03C-RELATED"/>
    <property type="match status" value="1"/>
</dbReference>
<feature type="domain" description="Non-canonical E2 ubiquitin-conjugating enzyme C-terminal" evidence="1">
    <location>
        <begin position="13"/>
        <end position="463"/>
    </location>
</feature>
<dbReference type="InterPro" id="IPR018553">
    <property type="entry name" value="E2_Ub-conjug_enz"/>
</dbReference>
<dbReference type="Pfam" id="PF09418">
    <property type="entry name" value="DUF2009"/>
    <property type="match status" value="1"/>
</dbReference>
<evidence type="ECO:0000313" key="3">
    <source>
        <dbReference type="Proteomes" id="UP000515908"/>
    </source>
</evidence>
<dbReference type="VEuPathDB" id="TriTrypDB:ADEAN_000030400"/>
<sequence length="463" mass="52664">MKKNTILFDYSKCLLRLTDPERQKLQLVVAAFRVSEYTDDVDDFRIRRRDEKMIQSMYEVFDTITGLAIASDAVPRSTKEALVSGSTDVSAIVPLLEELFEIFRRHKRLNPYTNRGEYGKLVMFLQDIQMPSIRRHLKLESNLLLPLKTVGSELETIDSSVVLDDLDFKNKFLRPKGAEKQEGLNLLLERYGGTDASKRKVLERCLRSADDVRQFLLGNARPLEKLISYVKKDFEELSSSDPHNISIQSGKDGACFTQSHSTHAKYVIESLTLWMNVQGKIFDVWEAAETDMLVEGKGNYSIVNTGQGYHRMCSAPVSYRVMSSLVRETEAQLGGWVGIKVIHLGDRDVPNPLVFIDKYSVIPKIVTPIVHVLDELGHIFSEDEVGKPKYPGLRNFLRSKYHSYEELRLTILSDFFKHGFDGSGDDGGSCIDGRLTSAWNWCHKIEKKSYYDAFVLTGFSGFD</sequence>
<reference evidence="2 3" key="1">
    <citation type="submission" date="2020-08" db="EMBL/GenBank/DDBJ databases">
        <authorList>
            <person name="Newling K."/>
            <person name="Davey J."/>
            <person name="Forrester S."/>
        </authorList>
    </citation>
    <scope>NUCLEOTIDE SEQUENCE [LARGE SCALE GENOMIC DNA]</scope>
    <source>
        <strain evidence="3">Crithidia deanei Carvalho (ATCC PRA-265)</strain>
    </source>
</reference>
<proteinExistence type="predicted"/>
<dbReference type="InterPro" id="IPR057668">
    <property type="entry name" value="E2_Ub-conjug_enz_C"/>
</dbReference>
<evidence type="ECO:0000259" key="1">
    <source>
        <dbReference type="Pfam" id="PF09418"/>
    </source>
</evidence>
<accession>A0A7G2BZB1</accession>
<dbReference type="AlphaFoldDB" id="A0A7G2BZB1"/>
<organism evidence="2 3">
    <name type="scientific">Angomonas deanei</name>
    <dbReference type="NCBI Taxonomy" id="59799"/>
    <lineage>
        <taxon>Eukaryota</taxon>
        <taxon>Discoba</taxon>
        <taxon>Euglenozoa</taxon>
        <taxon>Kinetoplastea</taxon>
        <taxon>Metakinetoplastina</taxon>
        <taxon>Trypanosomatida</taxon>
        <taxon>Trypanosomatidae</taxon>
        <taxon>Strigomonadinae</taxon>
        <taxon>Angomonas</taxon>
    </lineage>
</organism>
<dbReference type="PANTHER" id="PTHR31560:SF0">
    <property type="entry name" value="UPF0652 PROTEIN C22H10.08"/>
    <property type="match status" value="1"/>
</dbReference>
<dbReference type="Proteomes" id="UP000515908">
    <property type="component" value="Chromosome 01"/>
</dbReference>
<evidence type="ECO:0000313" key="2">
    <source>
        <dbReference type="EMBL" id="CAD2212886.1"/>
    </source>
</evidence>
<dbReference type="OrthoDB" id="406045at2759"/>
<protein>
    <recommendedName>
        <fullName evidence="1">Non-canonical E2 ubiquitin-conjugating enzyme C-terminal domain-containing protein</fullName>
    </recommendedName>
</protein>
<gene>
    <name evidence="2" type="ORF">ADEAN_000030400</name>
</gene>